<comment type="caution">
    <text evidence="1">The sequence shown here is derived from an EMBL/GenBank/DDBJ whole genome shotgun (WGS) entry which is preliminary data.</text>
</comment>
<evidence type="ECO:0000313" key="2">
    <source>
        <dbReference type="Proteomes" id="UP000234323"/>
    </source>
</evidence>
<protein>
    <submittedName>
        <fullName evidence="1">Uncharacterized protein</fullName>
    </submittedName>
</protein>
<organism evidence="1 2">
    <name type="scientific">Rhizophagus irregularis</name>
    <dbReference type="NCBI Taxonomy" id="588596"/>
    <lineage>
        <taxon>Eukaryota</taxon>
        <taxon>Fungi</taxon>
        <taxon>Fungi incertae sedis</taxon>
        <taxon>Mucoromycota</taxon>
        <taxon>Glomeromycotina</taxon>
        <taxon>Glomeromycetes</taxon>
        <taxon>Glomerales</taxon>
        <taxon>Glomeraceae</taxon>
        <taxon>Rhizophagus</taxon>
    </lineage>
</organism>
<sequence length="111" mass="12670">MTVSLEFCLNACPICLICLDCQTHMVKNALANRKGATNQKVVLDSEFVDWSFANISKEIELLPTKMIYKPFNTKLAENMKPIEIPIVRKSYIPINKLGEDVEHYQISEPCH</sequence>
<reference evidence="1 2" key="1">
    <citation type="submission" date="2015-10" db="EMBL/GenBank/DDBJ databases">
        <title>Genome analyses suggest a sexual origin of heterokaryosis in a supposedly ancient asexual fungus.</title>
        <authorList>
            <person name="Ropars J."/>
            <person name="Sedzielewska K."/>
            <person name="Noel J."/>
            <person name="Charron P."/>
            <person name="Farinelli L."/>
            <person name="Marton T."/>
            <person name="Kruger M."/>
            <person name="Pelin A."/>
            <person name="Brachmann A."/>
            <person name="Corradi N."/>
        </authorList>
    </citation>
    <scope>NUCLEOTIDE SEQUENCE [LARGE SCALE GENOMIC DNA]</scope>
    <source>
        <strain evidence="1 2">A4</strain>
    </source>
</reference>
<proteinExistence type="predicted"/>
<keyword evidence="2" id="KW-1185">Reference proteome</keyword>
<dbReference type="Proteomes" id="UP000234323">
    <property type="component" value="Unassembled WGS sequence"/>
</dbReference>
<accession>A0A2I1GTB3</accession>
<gene>
    <name evidence="1" type="ORF">RhiirA4_545510</name>
</gene>
<evidence type="ECO:0000313" key="1">
    <source>
        <dbReference type="EMBL" id="PKY49795.1"/>
    </source>
</evidence>
<dbReference type="EMBL" id="LLXI01000786">
    <property type="protein sequence ID" value="PKY49795.1"/>
    <property type="molecule type" value="Genomic_DNA"/>
</dbReference>
<dbReference type="AlphaFoldDB" id="A0A2I1GTB3"/>
<name>A0A2I1GTB3_9GLOM</name>